<gene>
    <name evidence="3" type="ORF">GGR17_000215</name>
</gene>
<evidence type="ECO:0000256" key="2">
    <source>
        <dbReference type="SAM" id="Phobius"/>
    </source>
</evidence>
<sequence>MSAPQTDVETQKKRHRIALWGSVLTALFGFVLIMWWVIEEAASVDSPEGADVRIDGRTGEEIQADEPAPVEEPQ</sequence>
<keyword evidence="2" id="KW-1133">Transmembrane helix</keyword>
<accession>A0A840C3Y4</accession>
<feature type="compositionally biased region" description="Basic and acidic residues" evidence="1">
    <location>
        <begin position="50"/>
        <end position="60"/>
    </location>
</feature>
<evidence type="ECO:0000313" key="3">
    <source>
        <dbReference type="EMBL" id="MBB4020424.1"/>
    </source>
</evidence>
<evidence type="ECO:0000256" key="1">
    <source>
        <dbReference type="SAM" id="MobiDB-lite"/>
    </source>
</evidence>
<dbReference type="Proteomes" id="UP000585681">
    <property type="component" value="Unassembled WGS sequence"/>
</dbReference>
<feature type="transmembrane region" description="Helical" evidence="2">
    <location>
        <begin position="17"/>
        <end position="38"/>
    </location>
</feature>
<organism evidence="3 4">
    <name type="scientific">Actibacterium naphthalenivorans</name>
    <dbReference type="NCBI Taxonomy" id="1614693"/>
    <lineage>
        <taxon>Bacteria</taxon>
        <taxon>Pseudomonadati</taxon>
        <taxon>Pseudomonadota</taxon>
        <taxon>Alphaproteobacteria</taxon>
        <taxon>Rhodobacterales</taxon>
        <taxon>Roseobacteraceae</taxon>
        <taxon>Actibacterium</taxon>
    </lineage>
</organism>
<dbReference type="RefSeq" id="WP_054538447.1">
    <property type="nucleotide sequence ID" value="NZ_JACIEQ010000001.1"/>
</dbReference>
<comment type="caution">
    <text evidence="3">The sequence shown here is derived from an EMBL/GenBank/DDBJ whole genome shotgun (WGS) entry which is preliminary data.</text>
</comment>
<keyword evidence="2" id="KW-0472">Membrane</keyword>
<keyword evidence="4" id="KW-1185">Reference proteome</keyword>
<reference evidence="3" key="1">
    <citation type="submission" date="2020-08" db="EMBL/GenBank/DDBJ databases">
        <title>Genomic Encyclopedia of Type Strains, Phase IV (KMG-IV): sequencing the most valuable type-strain genomes for metagenomic binning, comparative biology and taxonomic classification.</title>
        <authorList>
            <person name="Goeker M."/>
        </authorList>
    </citation>
    <scope>NUCLEOTIDE SEQUENCE [LARGE SCALE GENOMIC DNA]</scope>
    <source>
        <strain evidence="3">DSM 105040</strain>
    </source>
</reference>
<dbReference type="AlphaFoldDB" id="A0A840C3Y4"/>
<dbReference type="EMBL" id="JACIEQ010000001">
    <property type="protein sequence ID" value="MBB4020424.1"/>
    <property type="molecule type" value="Genomic_DNA"/>
</dbReference>
<feature type="region of interest" description="Disordered" evidence="1">
    <location>
        <begin position="44"/>
        <end position="74"/>
    </location>
</feature>
<evidence type="ECO:0000313" key="4">
    <source>
        <dbReference type="Proteomes" id="UP000585681"/>
    </source>
</evidence>
<protein>
    <submittedName>
        <fullName evidence="3">Uncharacterized protein</fullName>
    </submittedName>
</protein>
<name>A0A840C3Y4_9RHOB</name>
<proteinExistence type="predicted"/>
<keyword evidence="2" id="KW-0812">Transmembrane</keyword>